<proteinExistence type="predicted"/>
<name>A0AAW2CR54_9ROSI</name>
<feature type="compositionally biased region" description="Acidic residues" evidence="1">
    <location>
        <begin position="41"/>
        <end position="56"/>
    </location>
</feature>
<organism evidence="2 3">
    <name type="scientific">Lithocarpus litseifolius</name>
    <dbReference type="NCBI Taxonomy" id="425828"/>
    <lineage>
        <taxon>Eukaryota</taxon>
        <taxon>Viridiplantae</taxon>
        <taxon>Streptophyta</taxon>
        <taxon>Embryophyta</taxon>
        <taxon>Tracheophyta</taxon>
        <taxon>Spermatophyta</taxon>
        <taxon>Magnoliopsida</taxon>
        <taxon>eudicotyledons</taxon>
        <taxon>Gunneridae</taxon>
        <taxon>Pentapetalae</taxon>
        <taxon>rosids</taxon>
        <taxon>fabids</taxon>
        <taxon>Fagales</taxon>
        <taxon>Fagaceae</taxon>
        <taxon>Lithocarpus</taxon>
    </lineage>
</organism>
<evidence type="ECO:0000313" key="3">
    <source>
        <dbReference type="Proteomes" id="UP001459277"/>
    </source>
</evidence>
<keyword evidence="3" id="KW-1185">Reference proteome</keyword>
<dbReference type="EMBL" id="JAZDWU010000006">
    <property type="protein sequence ID" value="KAK9999926.1"/>
    <property type="molecule type" value="Genomic_DNA"/>
</dbReference>
<reference evidence="2 3" key="1">
    <citation type="submission" date="2024-01" db="EMBL/GenBank/DDBJ databases">
        <title>A telomere-to-telomere, gap-free genome of sweet tea (Lithocarpus litseifolius).</title>
        <authorList>
            <person name="Zhou J."/>
        </authorList>
    </citation>
    <scope>NUCLEOTIDE SEQUENCE [LARGE SCALE GENOMIC DNA]</scope>
    <source>
        <strain evidence="2">Zhou-2022a</strain>
        <tissue evidence="2">Leaf</tissue>
    </source>
</reference>
<dbReference type="Proteomes" id="UP001459277">
    <property type="component" value="Unassembled WGS sequence"/>
</dbReference>
<gene>
    <name evidence="2" type="ORF">SO802_019529</name>
</gene>
<evidence type="ECO:0000313" key="2">
    <source>
        <dbReference type="EMBL" id="KAK9999926.1"/>
    </source>
</evidence>
<protein>
    <submittedName>
        <fullName evidence="2">Uncharacterized protein</fullName>
    </submittedName>
</protein>
<evidence type="ECO:0000256" key="1">
    <source>
        <dbReference type="SAM" id="MobiDB-lite"/>
    </source>
</evidence>
<sequence>MAQLECMDARLDTFSDKLCQVHMGGFVASPSPSPSPQAFEDRDDDDGFGDDEDEDASSSSDEKMTASQ</sequence>
<comment type="caution">
    <text evidence="2">The sequence shown here is derived from an EMBL/GenBank/DDBJ whole genome shotgun (WGS) entry which is preliminary data.</text>
</comment>
<dbReference type="AlphaFoldDB" id="A0AAW2CR54"/>
<accession>A0AAW2CR54</accession>
<feature type="region of interest" description="Disordered" evidence="1">
    <location>
        <begin position="24"/>
        <end position="68"/>
    </location>
</feature>